<reference evidence="7 8" key="1">
    <citation type="submission" date="2017-06" db="EMBL/GenBank/DDBJ databases">
        <authorList>
            <person name="Kim H.J."/>
            <person name="Triplett B.A."/>
        </authorList>
    </citation>
    <scope>NUCLEOTIDE SEQUENCE [LARGE SCALE GENOMIC DNA]</scope>
    <source>
        <strain evidence="7">FRACA_ARgP5</strain>
    </source>
</reference>
<keyword evidence="8" id="KW-1185">Reference proteome</keyword>
<name>A0A2I2KSA2_9ACTN</name>
<dbReference type="InterPro" id="IPR016181">
    <property type="entry name" value="Acyl_CoA_acyltransferase"/>
</dbReference>
<dbReference type="Gene3D" id="3.40.630.30">
    <property type="match status" value="1"/>
</dbReference>
<protein>
    <submittedName>
        <fullName evidence="7">Putative acetyltransferase</fullName>
    </submittedName>
</protein>
<dbReference type="EMBL" id="FZMO01000178">
    <property type="protein sequence ID" value="SNQ48547.1"/>
    <property type="molecule type" value="Genomic_DNA"/>
</dbReference>
<dbReference type="SUPFAM" id="SSF55729">
    <property type="entry name" value="Acyl-CoA N-acyltransferases (Nat)"/>
    <property type="match status" value="1"/>
</dbReference>
<evidence type="ECO:0000313" key="8">
    <source>
        <dbReference type="Proteomes" id="UP000234331"/>
    </source>
</evidence>
<dbReference type="InterPro" id="IPR000182">
    <property type="entry name" value="GNAT_dom"/>
</dbReference>
<evidence type="ECO:0000256" key="4">
    <source>
        <dbReference type="ARBA" id="ARBA00023315"/>
    </source>
</evidence>
<dbReference type="PANTHER" id="PTHR36449">
    <property type="entry name" value="ACETYLTRANSFERASE-RELATED"/>
    <property type="match status" value="1"/>
</dbReference>
<evidence type="ECO:0000256" key="1">
    <source>
        <dbReference type="ARBA" id="ARBA00022491"/>
    </source>
</evidence>
<dbReference type="Proteomes" id="UP000234331">
    <property type="component" value="Unassembled WGS sequence"/>
</dbReference>
<dbReference type="PANTHER" id="PTHR36449:SF1">
    <property type="entry name" value="ACETYLTRANSFERASE"/>
    <property type="match status" value="1"/>
</dbReference>
<dbReference type="Pfam" id="PF13508">
    <property type="entry name" value="Acetyltransf_7"/>
    <property type="match status" value="1"/>
</dbReference>
<comment type="catalytic activity">
    <reaction evidence="5">
        <text>glycyl-tRNA(Gly) + acetyl-CoA = N-acetylglycyl-tRNA(Gly) + CoA + H(+)</text>
        <dbReference type="Rhea" id="RHEA:81867"/>
        <dbReference type="Rhea" id="RHEA-COMP:9683"/>
        <dbReference type="Rhea" id="RHEA-COMP:19766"/>
        <dbReference type="ChEBI" id="CHEBI:15378"/>
        <dbReference type="ChEBI" id="CHEBI:57287"/>
        <dbReference type="ChEBI" id="CHEBI:57288"/>
        <dbReference type="ChEBI" id="CHEBI:78522"/>
        <dbReference type="ChEBI" id="CHEBI:232036"/>
    </reaction>
</comment>
<evidence type="ECO:0000313" key="7">
    <source>
        <dbReference type="EMBL" id="SNQ48547.1"/>
    </source>
</evidence>
<keyword evidence="1" id="KW-0678">Repressor</keyword>
<gene>
    <name evidence="7" type="ORF">FRACA_2590006</name>
</gene>
<evidence type="ECO:0000256" key="3">
    <source>
        <dbReference type="ARBA" id="ARBA00022679"/>
    </source>
</evidence>
<dbReference type="RefSeq" id="WP_101832208.1">
    <property type="nucleotide sequence ID" value="NZ_FZMO01000178.1"/>
</dbReference>
<feature type="domain" description="N-acetyltransferase" evidence="6">
    <location>
        <begin position="1"/>
        <end position="161"/>
    </location>
</feature>
<dbReference type="CDD" id="cd04301">
    <property type="entry name" value="NAT_SF"/>
    <property type="match status" value="1"/>
</dbReference>
<dbReference type="PROSITE" id="PS51186">
    <property type="entry name" value="GNAT"/>
    <property type="match status" value="1"/>
</dbReference>
<evidence type="ECO:0000259" key="6">
    <source>
        <dbReference type="PROSITE" id="PS51186"/>
    </source>
</evidence>
<keyword evidence="3 7" id="KW-0808">Transferase</keyword>
<organism evidence="7 8">
    <name type="scientific">Frankia canadensis</name>
    <dbReference type="NCBI Taxonomy" id="1836972"/>
    <lineage>
        <taxon>Bacteria</taxon>
        <taxon>Bacillati</taxon>
        <taxon>Actinomycetota</taxon>
        <taxon>Actinomycetes</taxon>
        <taxon>Frankiales</taxon>
        <taxon>Frankiaceae</taxon>
        <taxon>Frankia</taxon>
    </lineage>
</organism>
<dbReference type="AlphaFoldDB" id="A0A2I2KSA2"/>
<evidence type="ECO:0000256" key="5">
    <source>
        <dbReference type="ARBA" id="ARBA00049880"/>
    </source>
</evidence>
<evidence type="ECO:0000256" key="2">
    <source>
        <dbReference type="ARBA" id="ARBA00022649"/>
    </source>
</evidence>
<dbReference type="OrthoDB" id="9799147at2"/>
<proteinExistence type="predicted"/>
<sequence>MSLSKPTALTEALDRTTFSSGDHTLDGWLRHHALDHQQDRTTNTFVIVDDGRIAGYYCLATAAVERIPGSRWRSRRPTEPVPAMFIGRLAVDLRHQGRGLGARLVRDAVMRALTVHRMVGLPLLLAHCAAPSSRDFYRHLGFREVRFDPYLRALPLRAAAAASAG</sequence>
<keyword evidence="2" id="KW-1277">Toxin-antitoxin system</keyword>
<keyword evidence="4" id="KW-0012">Acyltransferase</keyword>
<accession>A0A2I2KSA2</accession>
<dbReference type="GO" id="GO:0016747">
    <property type="term" value="F:acyltransferase activity, transferring groups other than amino-acyl groups"/>
    <property type="evidence" value="ECO:0007669"/>
    <property type="project" value="InterPro"/>
</dbReference>